<dbReference type="AlphaFoldDB" id="A0A8H3IUP6"/>
<organism evidence="1 2">
    <name type="scientific">Heterodermia speciosa</name>
    <dbReference type="NCBI Taxonomy" id="116794"/>
    <lineage>
        <taxon>Eukaryota</taxon>
        <taxon>Fungi</taxon>
        <taxon>Dikarya</taxon>
        <taxon>Ascomycota</taxon>
        <taxon>Pezizomycotina</taxon>
        <taxon>Lecanoromycetes</taxon>
        <taxon>OSLEUM clade</taxon>
        <taxon>Lecanoromycetidae</taxon>
        <taxon>Caliciales</taxon>
        <taxon>Physciaceae</taxon>
        <taxon>Heterodermia</taxon>
    </lineage>
</organism>
<dbReference type="Proteomes" id="UP000664521">
    <property type="component" value="Unassembled WGS sequence"/>
</dbReference>
<proteinExistence type="predicted"/>
<accession>A0A8H3IUP6</accession>
<reference evidence="1" key="1">
    <citation type="submission" date="2021-03" db="EMBL/GenBank/DDBJ databases">
        <authorList>
            <person name="Tagirdzhanova G."/>
        </authorList>
    </citation>
    <scope>NUCLEOTIDE SEQUENCE</scope>
</reference>
<comment type="caution">
    <text evidence="1">The sequence shown here is derived from an EMBL/GenBank/DDBJ whole genome shotgun (WGS) entry which is preliminary data.</text>
</comment>
<keyword evidence="2" id="KW-1185">Reference proteome</keyword>
<name>A0A8H3IUP6_9LECA</name>
<gene>
    <name evidence="1" type="ORF">HETSPECPRED_006910</name>
</gene>
<protein>
    <submittedName>
        <fullName evidence="1">Uncharacterized protein</fullName>
    </submittedName>
</protein>
<sequence length="170" mass="19372">METTTSSNSLYHLDCFEAIFDEDVEEQAKYESVSTNIPLAEFAVFIYAEIRGFGPINTNYSLGVWLQYLLEKWVGVCLYQEFVDQHGVFNQEQAIAVYGSKLMIMATGIYTTTFSILRRNQVESSYHFGGCPEVLVSEQCLKGMRLSQVLTKSAQWAWTLAIIDELCLQF</sequence>
<evidence type="ECO:0000313" key="1">
    <source>
        <dbReference type="EMBL" id="CAF9928730.1"/>
    </source>
</evidence>
<evidence type="ECO:0000313" key="2">
    <source>
        <dbReference type="Proteomes" id="UP000664521"/>
    </source>
</evidence>
<dbReference type="EMBL" id="CAJPDS010000049">
    <property type="protein sequence ID" value="CAF9928730.1"/>
    <property type="molecule type" value="Genomic_DNA"/>
</dbReference>